<dbReference type="Proteomes" id="UP000664545">
    <property type="component" value="Unassembled WGS sequence"/>
</dbReference>
<keyword evidence="9" id="KW-0460">Magnesium</keyword>
<dbReference type="PANTHER" id="PTHR45745:SF1">
    <property type="entry name" value="PHOSPHOGLUCOMUTASE 2B-RELATED"/>
    <property type="match status" value="1"/>
</dbReference>
<dbReference type="InterPro" id="IPR005841">
    <property type="entry name" value="Alpha-D-phosphohexomutase_SF"/>
</dbReference>
<name>A0A939IJZ8_CLOAM</name>
<comment type="similarity">
    <text evidence="5">Belongs to the phosphohexose mutase family.</text>
</comment>
<dbReference type="GO" id="GO:0008973">
    <property type="term" value="F:phosphopentomutase activity"/>
    <property type="evidence" value="ECO:0007669"/>
    <property type="project" value="TreeGrafter"/>
</dbReference>
<dbReference type="EMBL" id="JAFJZZ010000006">
    <property type="protein sequence ID" value="MBN7774118.1"/>
    <property type="molecule type" value="Genomic_DNA"/>
</dbReference>
<feature type="domain" description="Alpha-D-phosphohexomutase C-terminal" evidence="14">
    <location>
        <begin position="564"/>
        <end position="610"/>
    </location>
</feature>
<reference evidence="18" key="1">
    <citation type="submission" date="2021-02" db="EMBL/GenBank/DDBJ databases">
        <title>Abyssanaerobacter marinus gen.nov., sp., nov, anaerobic bacterium isolated from the Onnuri vent field of Indian Ocean and suggestion of Mogibacteriaceae fam. nov., and proposal of reclassification of ambiguous this family's genus member.</title>
        <authorList>
            <person name="Kim Y.J."/>
            <person name="Yang J.-A."/>
        </authorList>
    </citation>
    <scope>NUCLEOTIDE SEQUENCE</scope>
    <source>
        <strain evidence="18">DSM 2634</strain>
    </source>
</reference>
<gene>
    <name evidence="18" type="ORF">JYB65_12150</name>
</gene>
<evidence type="ECO:0000313" key="19">
    <source>
        <dbReference type="Proteomes" id="UP000664545"/>
    </source>
</evidence>
<feature type="domain" description="Alpha-D-phosphohexomutase alpha/beta/alpha" evidence="15">
    <location>
        <begin position="58"/>
        <end position="206"/>
    </location>
</feature>
<evidence type="ECO:0000256" key="11">
    <source>
        <dbReference type="ARBA" id="ARBA00039995"/>
    </source>
</evidence>
<evidence type="ECO:0000256" key="8">
    <source>
        <dbReference type="ARBA" id="ARBA00022723"/>
    </source>
</evidence>
<dbReference type="GO" id="GO:0004614">
    <property type="term" value="F:phosphoglucomutase activity"/>
    <property type="evidence" value="ECO:0007669"/>
    <property type="project" value="UniProtKB-EC"/>
</dbReference>
<evidence type="ECO:0000259" key="14">
    <source>
        <dbReference type="Pfam" id="PF00408"/>
    </source>
</evidence>
<keyword evidence="19" id="KW-1185">Reference proteome</keyword>
<comment type="pathway">
    <text evidence="4">Lipid metabolism.</text>
</comment>
<evidence type="ECO:0000256" key="6">
    <source>
        <dbReference type="ARBA" id="ARBA00012728"/>
    </source>
</evidence>
<evidence type="ECO:0000256" key="4">
    <source>
        <dbReference type="ARBA" id="ARBA00005189"/>
    </source>
</evidence>
<evidence type="ECO:0000259" key="16">
    <source>
        <dbReference type="Pfam" id="PF02879"/>
    </source>
</evidence>
<dbReference type="Gene3D" id="3.30.310.50">
    <property type="entry name" value="Alpha-D-phosphohexomutase, C-terminal domain"/>
    <property type="match status" value="1"/>
</dbReference>
<dbReference type="RefSeq" id="WP_206582958.1">
    <property type="nucleotide sequence ID" value="NZ_JAFJZZ010000006.1"/>
</dbReference>
<dbReference type="GO" id="GO:0006166">
    <property type="term" value="P:purine ribonucleoside salvage"/>
    <property type="evidence" value="ECO:0007669"/>
    <property type="project" value="TreeGrafter"/>
</dbReference>
<dbReference type="AlphaFoldDB" id="A0A939IJZ8"/>
<organism evidence="18 19">
    <name type="scientific">Clostridium aminobutyricum</name>
    <dbReference type="NCBI Taxonomy" id="33953"/>
    <lineage>
        <taxon>Bacteria</taxon>
        <taxon>Bacillati</taxon>
        <taxon>Bacillota</taxon>
        <taxon>Clostridia</taxon>
        <taxon>Eubacteriales</taxon>
        <taxon>Clostridiaceae</taxon>
        <taxon>Clostridium</taxon>
    </lineage>
</organism>
<evidence type="ECO:0000256" key="13">
    <source>
        <dbReference type="ARBA" id="ARBA00041467"/>
    </source>
</evidence>
<accession>A0A939IJZ8</accession>
<evidence type="ECO:0000313" key="18">
    <source>
        <dbReference type="EMBL" id="MBN7774118.1"/>
    </source>
</evidence>
<dbReference type="PROSITE" id="PS00710">
    <property type="entry name" value="PGM_PMM"/>
    <property type="match status" value="1"/>
</dbReference>
<dbReference type="InterPro" id="IPR016066">
    <property type="entry name" value="A-D-PHexomutase_CS"/>
</dbReference>
<evidence type="ECO:0000256" key="3">
    <source>
        <dbReference type="ARBA" id="ARBA00005164"/>
    </source>
</evidence>
<dbReference type="GO" id="GO:0005975">
    <property type="term" value="P:carbohydrate metabolic process"/>
    <property type="evidence" value="ECO:0007669"/>
    <property type="project" value="InterPro"/>
</dbReference>
<evidence type="ECO:0000256" key="12">
    <source>
        <dbReference type="ARBA" id="ARBA00041398"/>
    </source>
</evidence>
<evidence type="ECO:0000256" key="7">
    <source>
        <dbReference type="ARBA" id="ARBA00022553"/>
    </source>
</evidence>
<evidence type="ECO:0000259" key="17">
    <source>
        <dbReference type="Pfam" id="PF02880"/>
    </source>
</evidence>
<dbReference type="InterPro" id="IPR036900">
    <property type="entry name" value="A-D-PHexomutase_C_sf"/>
</dbReference>
<dbReference type="PRINTS" id="PR00509">
    <property type="entry name" value="PGMPMM"/>
</dbReference>
<keyword evidence="10" id="KW-0413">Isomerase</keyword>
<dbReference type="Gene3D" id="3.40.120.10">
    <property type="entry name" value="Alpha-D-Glucose-1,6-Bisphosphate, subunit A, domain 3"/>
    <property type="match status" value="3"/>
</dbReference>
<dbReference type="SUPFAM" id="SSF55957">
    <property type="entry name" value="Phosphoglucomutase, C-terminal domain"/>
    <property type="match status" value="1"/>
</dbReference>
<evidence type="ECO:0000259" key="15">
    <source>
        <dbReference type="Pfam" id="PF02878"/>
    </source>
</evidence>
<protein>
    <recommendedName>
        <fullName evidence="11">Phosphoglucomutase</fullName>
        <ecNumber evidence="6">5.4.2.2</ecNumber>
    </recommendedName>
    <alternativeName>
        <fullName evidence="13">Alpha-phosphoglucomutase</fullName>
    </alternativeName>
    <alternativeName>
        <fullName evidence="12">Glucose phosphomutase</fullName>
    </alternativeName>
</protein>
<dbReference type="SUPFAM" id="SSF53738">
    <property type="entry name" value="Phosphoglucomutase, first 3 domains"/>
    <property type="match status" value="3"/>
</dbReference>
<evidence type="ECO:0000256" key="5">
    <source>
        <dbReference type="ARBA" id="ARBA00010231"/>
    </source>
</evidence>
<comment type="pathway">
    <text evidence="3">Glycolipid metabolism; diglucosyl-diacylglycerol biosynthesis.</text>
</comment>
<dbReference type="EC" id="5.4.2.2" evidence="6"/>
<keyword evidence="7" id="KW-0597">Phosphoprotein</keyword>
<feature type="domain" description="Alpha-D-phosphohexomutase alpha/beta/alpha" evidence="17">
    <location>
        <begin position="365"/>
        <end position="491"/>
    </location>
</feature>
<evidence type="ECO:0000256" key="1">
    <source>
        <dbReference type="ARBA" id="ARBA00000443"/>
    </source>
</evidence>
<sequence length="619" mass="68814">MIRNKDYNIWTSSLREAIQESKTQEEVQTNQQLLDELLYIASLENAEDEVEDRFYKQLEFGTGGLRGLLGTGSNRINIYTVEKATQGIADYISAGEYRDYSLLPDKAVKGRPSVAIAYDSRINSKLFADTAARTLMRNGIDVYQYQELMPTPALSFAVRRFGCAMGIMITASHNPAAYNGYKVYDNTGCQITLEAAEKILSRIEQVPFFRGFSRSEKPEGSLTPIEESIIEEYLDAVQRESVLQDETGREILKKLSVVYTPLNGAGNKPVRSILDRMGISHVHIVKEQERPDGSFPTCPYPNPEKKEALALGLELCGHLAAEAKAGGHVEEIPDLLLATDPDCDRVGIAVCCNKETMPEYQLITGNELGVLLLDFMITMKVKTGRKKNPIAVKTIVSTKMADAIAAKHGVRMAVTLTGFKFIGEYIAQLEKAHQEEDYLFGFEESYGYLSGTYVRDKDAVNASMLICEMTAYYKSKGLTLTDRLSELYEEYGYYKNDLIDFYFEGARGIGAMEGILSFFRSQMPEKVAGKKVVEITDYQTQKRVCLDGAACTGSTEATGLPPSNVIEACLEEDCSFTVRPSGTEPKLKIYLSAKGKTEAESKALIEKIKEELTQIVNSK</sequence>
<evidence type="ECO:0000256" key="10">
    <source>
        <dbReference type="ARBA" id="ARBA00023235"/>
    </source>
</evidence>
<dbReference type="InterPro" id="IPR005845">
    <property type="entry name" value="A-D-PHexomutase_a/b/a-II"/>
</dbReference>
<dbReference type="CDD" id="cd05799">
    <property type="entry name" value="PGM2"/>
    <property type="match status" value="1"/>
</dbReference>
<dbReference type="InterPro" id="IPR005843">
    <property type="entry name" value="A-D-PHexomutase_C"/>
</dbReference>
<dbReference type="Pfam" id="PF02878">
    <property type="entry name" value="PGM_PMM_I"/>
    <property type="match status" value="1"/>
</dbReference>
<dbReference type="PANTHER" id="PTHR45745">
    <property type="entry name" value="PHOSPHOMANNOMUTASE 45A"/>
    <property type="match status" value="1"/>
</dbReference>
<evidence type="ECO:0000256" key="9">
    <source>
        <dbReference type="ARBA" id="ARBA00022842"/>
    </source>
</evidence>
<dbReference type="Pfam" id="PF02879">
    <property type="entry name" value="PGM_PMM_II"/>
    <property type="match status" value="1"/>
</dbReference>
<keyword evidence="8" id="KW-0479">Metal-binding</keyword>
<evidence type="ECO:0000256" key="2">
    <source>
        <dbReference type="ARBA" id="ARBA00001946"/>
    </source>
</evidence>
<proteinExistence type="inferred from homology"/>
<comment type="caution">
    <text evidence="18">The sequence shown here is derived from an EMBL/GenBank/DDBJ whole genome shotgun (WGS) entry which is preliminary data.</text>
</comment>
<dbReference type="InterPro" id="IPR005844">
    <property type="entry name" value="A-D-PHexomutase_a/b/a-I"/>
</dbReference>
<dbReference type="InterPro" id="IPR005846">
    <property type="entry name" value="A-D-PHexomutase_a/b/a-III"/>
</dbReference>
<feature type="domain" description="Alpha-D-phosphohexomutase alpha/beta/alpha" evidence="16">
    <location>
        <begin position="232"/>
        <end position="349"/>
    </location>
</feature>
<dbReference type="GO" id="GO:0000287">
    <property type="term" value="F:magnesium ion binding"/>
    <property type="evidence" value="ECO:0007669"/>
    <property type="project" value="InterPro"/>
</dbReference>
<dbReference type="Pfam" id="PF00408">
    <property type="entry name" value="PGM_PMM_IV"/>
    <property type="match status" value="1"/>
</dbReference>
<comment type="catalytic activity">
    <reaction evidence="1">
        <text>alpha-D-glucose 1-phosphate = alpha-D-glucose 6-phosphate</text>
        <dbReference type="Rhea" id="RHEA:23536"/>
        <dbReference type="ChEBI" id="CHEBI:58225"/>
        <dbReference type="ChEBI" id="CHEBI:58601"/>
        <dbReference type="EC" id="5.4.2.2"/>
    </reaction>
</comment>
<dbReference type="InterPro" id="IPR016055">
    <property type="entry name" value="A-D-PHexomutase_a/b/a-I/II/III"/>
</dbReference>
<comment type="cofactor">
    <cofactor evidence="2">
        <name>Mg(2+)</name>
        <dbReference type="ChEBI" id="CHEBI:18420"/>
    </cofactor>
</comment>
<dbReference type="Pfam" id="PF02880">
    <property type="entry name" value="PGM_PMM_III"/>
    <property type="match status" value="1"/>
</dbReference>